<dbReference type="AlphaFoldDB" id="A0A392T2U8"/>
<reference evidence="1 2" key="1">
    <citation type="journal article" date="2018" name="Front. Plant Sci.">
        <title>Red Clover (Trifolium pratense) and Zigzag Clover (T. medium) - A Picture of Genomic Similarities and Differences.</title>
        <authorList>
            <person name="Dluhosova J."/>
            <person name="Istvanek J."/>
            <person name="Nedelnik J."/>
            <person name="Repkova J."/>
        </authorList>
    </citation>
    <scope>NUCLEOTIDE SEQUENCE [LARGE SCALE GENOMIC DNA]</scope>
    <source>
        <strain evidence="2">cv. 10/8</strain>
        <tissue evidence="1">Leaf</tissue>
    </source>
</reference>
<name>A0A392T2U8_9FABA</name>
<comment type="caution">
    <text evidence="1">The sequence shown here is derived from an EMBL/GenBank/DDBJ whole genome shotgun (WGS) entry which is preliminary data.</text>
</comment>
<proteinExistence type="predicted"/>
<accession>A0A392T2U8</accession>
<dbReference type="EMBL" id="LXQA010482254">
    <property type="protein sequence ID" value="MCI54625.1"/>
    <property type="molecule type" value="Genomic_DNA"/>
</dbReference>
<feature type="non-terminal residue" evidence="1">
    <location>
        <position position="32"/>
    </location>
</feature>
<keyword evidence="2" id="KW-1185">Reference proteome</keyword>
<protein>
    <submittedName>
        <fullName evidence="1">Uncharacterized protein</fullName>
    </submittedName>
</protein>
<sequence>MDRLQKAAAIGIRAFALGFEDALKQVEENYPE</sequence>
<evidence type="ECO:0000313" key="1">
    <source>
        <dbReference type="EMBL" id="MCI54625.1"/>
    </source>
</evidence>
<dbReference type="Proteomes" id="UP000265520">
    <property type="component" value="Unassembled WGS sequence"/>
</dbReference>
<organism evidence="1 2">
    <name type="scientific">Trifolium medium</name>
    <dbReference type="NCBI Taxonomy" id="97028"/>
    <lineage>
        <taxon>Eukaryota</taxon>
        <taxon>Viridiplantae</taxon>
        <taxon>Streptophyta</taxon>
        <taxon>Embryophyta</taxon>
        <taxon>Tracheophyta</taxon>
        <taxon>Spermatophyta</taxon>
        <taxon>Magnoliopsida</taxon>
        <taxon>eudicotyledons</taxon>
        <taxon>Gunneridae</taxon>
        <taxon>Pentapetalae</taxon>
        <taxon>rosids</taxon>
        <taxon>fabids</taxon>
        <taxon>Fabales</taxon>
        <taxon>Fabaceae</taxon>
        <taxon>Papilionoideae</taxon>
        <taxon>50 kb inversion clade</taxon>
        <taxon>NPAAA clade</taxon>
        <taxon>Hologalegina</taxon>
        <taxon>IRL clade</taxon>
        <taxon>Trifolieae</taxon>
        <taxon>Trifolium</taxon>
    </lineage>
</organism>
<evidence type="ECO:0000313" key="2">
    <source>
        <dbReference type="Proteomes" id="UP000265520"/>
    </source>
</evidence>